<name>A0A3M7L9Z4_9FLAO</name>
<dbReference type="InterPro" id="IPR005901">
    <property type="entry name" value="GLPGLI"/>
</dbReference>
<comment type="caution">
    <text evidence="2">The sequence shown here is derived from an EMBL/GenBank/DDBJ whole genome shotgun (WGS) entry which is preliminary data.</text>
</comment>
<evidence type="ECO:0000256" key="1">
    <source>
        <dbReference type="SAM" id="Phobius"/>
    </source>
</evidence>
<keyword evidence="3" id="KW-1185">Reference proteome</keyword>
<keyword evidence="1" id="KW-0472">Membrane</keyword>
<keyword evidence="1" id="KW-0812">Transmembrane</keyword>
<dbReference type="Proteomes" id="UP000267524">
    <property type="component" value="Unassembled WGS sequence"/>
</dbReference>
<protein>
    <submittedName>
        <fullName evidence="2">GLPGLI family protein</fullName>
    </submittedName>
</protein>
<dbReference type="NCBIfam" id="TIGR01200">
    <property type="entry name" value="GLPGLI"/>
    <property type="match status" value="1"/>
</dbReference>
<keyword evidence="1" id="KW-1133">Transmembrane helix</keyword>
<reference evidence="2 3" key="1">
    <citation type="submission" date="2018-08" db="EMBL/GenBank/DDBJ databases">
        <title>Chryseobacterium nematophagum: a novel matrix digesting pathogen of nematodes.</title>
        <authorList>
            <person name="Page A."/>
            <person name="Roberts M."/>
            <person name="Felix M.-A."/>
            <person name="Weir W."/>
        </authorList>
    </citation>
    <scope>NUCLEOTIDE SEQUENCE [LARGE SCALE GENOMIC DNA]</scope>
    <source>
        <strain evidence="2 3">JUb275</strain>
    </source>
</reference>
<feature type="transmembrane region" description="Helical" evidence="1">
    <location>
        <begin position="7"/>
        <end position="29"/>
    </location>
</feature>
<sequence>MLKHICIIIHFVGSLVIIIRSFINILLFYESMKTKIIISNVLFKNIIFLISILSGSFFYTQQFRFYYQLKFTPDSSQKEIKKTDFYILDYDIKSNESFFYSSNYIKNDSINKKINSLMNVSNITVNLNDFKSSFIKDIMAKKNNTYSIYSTIDGEFYRYQQEIENNWKLGTENLTVLEYNCKSADILWGGRNWKAYFTSEIPFHIGPYKFGELPGLITKIYDTENEFEFNLIGVTKVKEEVKFNFSKYINVSEDKYINQYDSYLKDPVRKMKQGVIITDDGTKFVMAEGFSKSEIENEKKEIYSRLSKENNCIEKDSRKCKVQNKILH</sequence>
<dbReference type="AlphaFoldDB" id="A0A3M7L9Z4"/>
<feature type="transmembrane region" description="Helical" evidence="1">
    <location>
        <begin position="41"/>
        <end position="60"/>
    </location>
</feature>
<organism evidence="2 3">
    <name type="scientific">Chryseobacterium nematophagum</name>
    <dbReference type="NCBI Taxonomy" id="2305228"/>
    <lineage>
        <taxon>Bacteria</taxon>
        <taxon>Pseudomonadati</taxon>
        <taxon>Bacteroidota</taxon>
        <taxon>Flavobacteriia</taxon>
        <taxon>Flavobacteriales</taxon>
        <taxon>Weeksellaceae</taxon>
        <taxon>Chryseobacterium group</taxon>
        <taxon>Chryseobacterium</taxon>
    </lineage>
</organism>
<evidence type="ECO:0000313" key="3">
    <source>
        <dbReference type="Proteomes" id="UP000267524"/>
    </source>
</evidence>
<dbReference type="EMBL" id="QWIV01000013">
    <property type="protein sequence ID" value="RMZ59611.1"/>
    <property type="molecule type" value="Genomic_DNA"/>
</dbReference>
<accession>A0A3M7L9Z4</accession>
<proteinExistence type="predicted"/>
<evidence type="ECO:0000313" key="2">
    <source>
        <dbReference type="EMBL" id="RMZ59611.1"/>
    </source>
</evidence>
<gene>
    <name evidence="2" type="ORF">D1632_08250</name>
</gene>